<evidence type="ECO:0000313" key="3">
    <source>
        <dbReference type="EMBL" id="GES73053.1"/>
    </source>
</evidence>
<evidence type="ECO:0000256" key="1">
    <source>
        <dbReference type="SAM" id="MobiDB-lite"/>
    </source>
</evidence>
<dbReference type="AlphaFoldDB" id="A0A2Z6QLJ0"/>
<organism evidence="2 4">
    <name type="scientific">Rhizophagus clarus</name>
    <dbReference type="NCBI Taxonomy" id="94130"/>
    <lineage>
        <taxon>Eukaryota</taxon>
        <taxon>Fungi</taxon>
        <taxon>Fungi incertae sedis</taxon>
        <taxon>Mucoromycota</taxon>
        <taxon>Glomeromycotina</taxon>
        <taxon>Glomeromycetes</taxon>
        <taxon>Glomerales</taxon>
        <taxon>Glomeraceae</taxon>
        <taxon>Rhizophagus</taxon>
    </lineage>
</organism>
<feature type="compositionally biased region" description="Low complexity" evidence="1">
    <location>
        <begin position="143"/>
        <end position="159"/>
    </location>
</feature>
<sequence>MNINTETHTPNNVNNLNDNHVVLPNDHQQQYDDSNNIFHPINYNQQTGISDNNAIIPMSNDNQQPNVALPNHYHQQYDDSNNILHPNNQYNQQPGIFNNNATITLDHNLHHNYQQPMPNVASNNNSPDASINIPHHNNQQPTSNNISHPQSQNQPNSSQSNILPLFGIIITNLDQFQQVLAYLNHSSTKTRFQQ</sequence>
<comment type="caution">
    <text evidence="2">The sequence shown here is derived from an EMBL/GenBank/DDBJ whole genome shotgun (WGS) entry which is preliminary data.</text>
</comment>
<protein>
    <submittedName>
        <fullName evidence="2">Uncharacterized protein</fullName>
    </submittedName>
</protein>
<accession>A0A2Z6QLJ0</accession>
<evidence type="ECO:0000313" key="2">
    <source>
        <dbReference type="EMBL" id="GBB90890.1"/>
    </source>
</evidence>
<keyword evidence="4" id="KW-1185">Reference proteome</keyword>
<dbReference type="EMBL" id="BEXD01000890">
    <property type="protein sequence ID" value="GBB90890.1"/>
    <property type="molecule type" value="Genomic_DNA"/>
</dbReference>
<feature type="region of interest" description="Disordered" evidence="1">
    <location>
        <begin position="112"/>
        <end position="159"/>
    </location>
</feature>
<feature type="compositionally biased region" description="Polar residues" evidence="1">
    <location>
        <begin position="112"/>
        <end position="142"/>
    </location>
</feature>
<dbReference type="Proteomes" id="UP000247702">
    <property type="component" value="Unassembled WGS sequence"/>
</dbReference>
<dbReference type="EMBL" id="BLAL01000005">
    <property type="protein sequence ID" value="GES73053.1"/>
    <property type="molecule type" value="Genomic_DNA"/>
</dbReference>
<evidence type="ECO:0000313" key="4">
    <source>
        <dbReference type="Proteomes" id="UP000247702"/>
    </source>
</evidence>
<reference evidence="3" key="2">
    <citation type="submission" date="2019-10" db="EMBL/GenBank/DDBJ databases">
        <title>Conservation and host-specific expression of non-tandemly repeated heterogenous ribosome RNA gene in arbuscular mycorrhizal fungi.</title>
        <authorList>
            <person name="Maeda T."/>
            <person name="Kobayashi Y."/>
            <person name="Nakagawa T."/>
            <person name="Ezawa T."/>
            <person name="Yamaguchi K."/>
            <person name="Bino T."/>
            <person name="Nishimoto Y."/>
            <person name="Shigenobu S."/>
            <person name="Kawaguchi M."/>
        </authorList>
    </citation>
    <scope>NUCLEOTIDE SEQUENCE</scope>
    <source>
        <strain evidence="3">HR1</strain>
    </source>
</reference>
<name>A0A2Z6QLJ0_9GLOM</name>
<dbReference type="Proteomes" id="UP000615446">
    <property type="component" value="Unassembled WGS sequence"/>
</dbReference>
<proteinExistence type="predicted"/>
<gene>
    <name evidence="3" type="ORF">RCL2_000059600</name>
    <name evidence="2" type="ORF">RclHR1_00180028</name>
</gene>
<reference evidence="2 4" key="1">
    <citation type="submission" date="2017-11" db="EMBL/GenBank/DDBJ databases">
        <title>The genome of Rhizophagus clarus HR1 reveals common genetic basis of auxotrophy among arbuscular mycorrhizal fungi.</title>
        <authorList>
            <person name="Kobayashi Y."/>
        </authorList>
    </citation>
    <scope>NUCLEOTIDE SEQUENCE [LARGE SCALE GENOMIC DNA]</scope>
    <source>
        <strain evidence="2 4">HR1</strain>
    </source>
</reference>